<evidence type="ECO:0000313" key="1">
    <source>
        <dbReference type="EMBL" id="GAH89178.1"/>
    </source>
</evidence>
<sequence length="119" mass="13680">MVYTWLIPWADDDGRLRGEALWVLANILPNEDLSVQEIEKSLTEIDRVELILRYSVDGEEFIQISDWEDHQRIRKDRYKPSVYPNGNQMTTKCQPLCNPLPNTLCDGDGDGDGNKKRGS</sequence>
<organism evidence="1">
    <name type="scientific">marine sediment metagenome</name>
    <dbReference type="NCBI Taxonomy" id="412755"/>
    <lineage>
        <taxon>unclassified sequences</taxon>
        <taxon>metagenomes</taxon>
        <taxon>ecological metagenomes</taxon>
    </lineage>
</organism>
<proteinExistence type="predicted"/>
<dbReference type="EMBL" id="BARU01040278">
    <property type="protein sequence ID" value="GAH89178.1"/>
    <property type="molecule type" value="Genomic_DNA"/>
</dbReference>
<comment type="caution">
    <text evidence="1">The sequence shown here is derived from an EMBL/GenBank/DDBJ whole genome shotgun (WGS) entry which is preliminary data.</text>
</comment>
<dbReference type="AlphaFoldDB" id="X1L4T4"/>
<reference evidence="1" key="1">
    <citation type="journal article" date="2014" name="Front. Microbiol.">
        <title>High frequency of phylogenetically diverse reductive dehalogenase-homologous genes in deep subseafloor sedimentary metagenomes.</title>
        <authorList>
            <person name="Kawai M."/>
            <person name="Futagami T."/>
            <person name="Toyoda A."/>
            <person name="Takaki Y."/>
            <person name="Nishi S."/>
            <person name="Hori S."/>
            <person name="Arai W."/>
            <person name="Tsubouchi T."/>
            <person name="Morono Y."/>
            <person name="Uchiyama I."/>
            <person name="Ito T."/>
            <person name="Fujiyama A."/>
            <person name="Inagaki F."/>
            <person name="Takami H."/>
        </authorList>
    </citation>
    <scope>NUCLEOTIDE SEQUENCE</scope>
    <source>
        <strain evidence="1">Expedition CK06-06</strain>
    </source>
</reference>
<protein>
    <submittedName>
        <fullName evidence="1">Uncharacterized protein</fullName>
    </submittedName>
</protein>
<gene>
    <name evidence="1" type="ORF">S03H2_62288</name>
</gene>
<accession>X1L4T4</accession>
<feature type="non-terminal residue" evidence="1">
    <location>
        <position position="119"/>
    </location>
</feature>
<name>X1L4T4_9ZZZZ</name>